<dbReference type="SMART" id="SM00606">
    <property type="entry name" value="CBD_IV"/>
    <property type="match status" value="1"/>
</dbReference>
<dbReference type="SUPFAM" id="SSF49785">
    <property type="entry name" value="Galactose-binding domain-like"/>
    <property type="match status" value="1"/>
</dbReference>
<dbReference type="Gene3D" id="2.60.120.260">
    <property type="entry name" value="Galactose-binding domain-like"/>
    <property type="match status" value="1"/>
</dbReference>
<comment type="similarity">
    <text evidence="1 9">Belongs to the glycosyl hydrolase 43 family.</text>
</comment>
<keyword evidence="4 9" id="KW-0378">Hydrolase</keyword>
<evidence type="ECO:0000256" key="10">
    <source>
        <dbReference type="SAM" id="SignalP"/>
    </source>
</evidence>
<feature type="site" description="Important for catalytic activity, responsible for pKa modulation of the active site Glu and correct orientation of both the proton donor and substrate" evidence="8">
    <location>
        <position position="157"/>
    </location>
</feature>
<evidence type="ECO:0000256" key="8">
    <source>
        <dbReference type="PIRSR" id="PIRSR606710-2"/>
    </source>
</evidence>
<dbReference type="PANTHER" id="PTHR43772:SF2">
    <property type="entry name" value="PUTATIVE (AFU_ORTHOLOGUE AFUA_2G04480)-RELATED"/>
    <property type="match status" value="1"/>
</dbReference>
<keyword evidence="3 10" id="KW-0732">Signal</keyword>
<dbReference type="Pfam" id="PF03422">
    <property type="entry name" value="CBM_6"/>
    <property type="match status" value="1"/>
</dbReference>
<feature type="domain" description="CBM6" evidence="11">
    <location>
        <begin position="336"/>
        <end position="458"/>
    </location>
</feature>
<feature type="active site" description="Proton donor" evidence="7">
    <location>
        <position position="222"/>
    </location>
</feature>
<keyword evidence="13" id="KW-1185">Reference proteome</keyword>
<sequence>MTKFINMKGLLLTGITTLAPLSIWAQNPIIHDRYTPDPAPYVHGDTLYLFVDHDEKVTENNYFTMKDWLLYSTVDMVNWTYRGTPITSKTFSSWAKQDNDCWASQCIERNGKWYWYCTATIKGQSYPGIGVAVADNPAGPYKDPIKKPLVKGWFKIDPSVFIDDNGQAYLYYGNNMLWYVKLNKNMTSFTGNEVEVKTKDETAFGPYKGYNDDGTPKTNFEEASWIYKRNGKYYLEYAAGGVPEHWAYSTADKATGPWTYQGKILGQADNSFTIHGGSVEFKGHHYMFYHNGKLSGGGGYKRSTCVEEFTPNEDGTIPSIKFTTAGVSPIQTLNPFELQEAETINKCSGILCLGDYNGCYASNITKSSYIKVRNVDFGEAGAKSFKAVVRTTGDAVILIRVKTASSTAKGKVNIPSTDGEWQEVTVDLTTPITGVQDLFFTFAGTTATSFDFDKWQFFEQPTSIQPQTTKRPSQATYDLQGRRTSNHINHAIKIIDGKKIIK</sequence>
<keyword evidence="2" id="KW-0624">Polysaccharide degradation</keyword>
<dbReference type="PANTHER" id="PTHR43772">
    <property type="entry name" value="ENDO-1,4-BETA-XYLANASE"/>
    <property type="match status" value="1"/>
</dbReference>
<dbReference type="EMBL" id="FNCQ01000007">
    <property type="protein sequence ID" value="SDG67679.1"/>
    <property type="molecule type" value="Genomic_DNA"/>
</dbReference>
<evidence type="ECO:0000313" key="13">
    <source>
        <dbReference type="Proteomes" id="UP000198779"/>
    </source>
</evidence>
<evidence type="ECO:0000256" key="9">
    <source>
        <dbReference type="RuleBase" id="RU361187"/>
    </source>
</evidence>
<dbReference type="CDD" id="cd18618">
    <property type="entry name" value="GH43_Xsa43E-like"/>
    <property type="match status" value="1"/>
</dbReference>
<dbReference type="InterPro" id="IPR006710">
    <property type="entry name" value="Glyco_hydro_43"/>
</dbReference>
<dbReference type="Pfam" id="PF04616">
    <property type="entry name" value="Glyco_hydro_43"/>
    <property type="match status" value="1"/>
</dbReference>
<dbReference type="AlphaFoldDB" id="A0A1G7W772"/>
<evidence type="ECO:0000256" key="7">
    <source>
        <dbReference type="PIRSR" id="PIRSR606710-1"/>
    </source>
</evidence>
<evidence type="ECO:0000259" key="11">
    <source>
        <dbReference type="PROSITE" id="PS51175"/>
    </source>
</evidence>
<evidence type="ECO:0000256" key="3">
    <source>
        <dbReference type="ARBA" id="ARBA00022729"/>
    </source>
</evidence>
<feature type="chain" id="PRO_5011591768" evidence="10">
    <location>
        <begin position="26"/>
        <end position="502"/>
    </location>
</feature>
<feature type="active site" description="Proton acceptor" evidence="7">
    <location>
        <position position="54"/>
    </location>
</feature>
<dbReference type="InterPro" id="IPR006584">
    <property type="entry name" value="Cellulose-bd_IV"/>
</dbReference>
<dbReference type="GO" id="GO:0030246">
    <property type="term" value="F:carbohydrate binding"/>
    <property type="evidence" value="ECO:0007669"/>
    <property type="project" value="InterPro"/>
</dbReference>
<accession>A0A1G7W772</accession>
<dbReference type="STRING" id="645274.SAMN04487901_10779"/>
<gene>
    <name evidence="12" type="ORF">SAMN04487901_10779</name>
</gene>
<dbReference type="CDD" id="cd04084">
    <property type="entry name" value="CBM6_xylanase-like"/>
    <property type="match status" value="1"/>
</dbReference>
<name>A0A1G7W772_9BACT</name>
<keyword evidence="2" id="KW-0858">Xylan degradation</keyword>
<evidence type="ECO:0000256" key="4">
    <source>
        <dbReference type="ARBA" id="ARBA00022801"/>
    </source>
</evidence>
<dbReference type="InterPro" id="IPR008979">
    <property type="entry name" value="Galactose-bd-like_sf"/>
</dbReference>
<evidence type="ECO:0000256" key="2">
    <source>
        <dbReference type="ARBA" id="ARBA00022651"/>
    </source>
</evidence>
<feature type="signal peptide" evidence="10">
    <location>
        <begin position="1"/>
        <end position="25"/>
    </location>
</feature>
<reference evidence="13" key="1">
    <citation type="submission" date="2016-10" db="EMBL/GenBank/DDBJ databases">
        <authorList>
            <person name="Varghese N."/>
            <person name="Submissions S."/>
        </authorList>
    </citation>
    <scope>NUCLEOTIDE SEQUENCE [LARGE SCALE GENOMIC DNA]</scope>
    <source>
        <strain evidence="13">BP1-148</strain>
    </source>
</reference>
<dbReference type="Proteomes" id="UP000198779">
    <property type="component" value="Unassembled WGS sequence"/>
</dbReference>
<organism evidence="12 13">
    <name type="scientific">Prevotella communis</name>
    <dbReference type="NCBI Taxonomy" id="2913614"/>
    <lineage>
        <taxon>Bacteria</taxon>
        <taxon>Pseudomonadati</taxon>
        <taxon>Bacteroidota</taxon>
        <taxon>Bacteroidia</taxon>
        <taxon>Bacteroidales</taxon>
        <taxon>Prevotellaceae</taxon>
        <taxon>Prevotella</taxon>
    </lineage>
</organism>
<keyword evidence="6 9" id="KW-0326">Glycosidase</keyword>
<dbReference type="RefSeq" id="WP_255399824.1">
    <property type="nucleotide sequence ID" value="NZ_FNCQ01000007.1"/>
</dbReference>
<dbReference type="InterPro" id="IPR052176">
    <property type="entry name" value="Glycosyl_Hydrlase_43_Enz"/>
</dbReference>
<evidence type="ECO:0000256" key="5">
    <source>
        <dbReference type="ARBA" id="ARBA00023277"/>
    </source>
</evidence>
<dbReference type="GO" id="GO:0045493">
    <property type="term" value="P:xylan catabolic process"/>
    <property type="evidence" value="ECO:0007669"/>
    <property type="project" value="UniProtKB-KW"/>
</dbReference>
<dbReference type="InterPro" id="IPR023296">
    <property type="entry name" value="Glyco_hydro_beta-prop_sf"/>
</dbReference>
<dbReference type="InterPro" id="IPR005084">
    <property type="entry name" value="CBM6"/>
</dbReference>
<evidence type="ECO:0000256" key="6">
    <source>
        <dbReference type="ARBA" id="ARBA00023295"/>
    </source>
</evidence>
<dbReference type="PROSITE" id="PS51175">
    <property type="entry name" value="CBM6"/>
    <property type="match status" value="1"/>
</dbReference>
<dbReference type="GO" id="GO:0004553">
    <property type="term" value="F:hydrolase activity, hydrolyzing O-glycosyl compounds"/>
    <property type="evidence" value="ECO:0007669"/>
    <property type="project" value="InterPro"/>
</dbReference>
<dbReference type="Gene3D" id="2.115.10.20">
    <property type="entry name" value="Glycosyl hydrolase domain, family 43"/>
    <property type="match status" value="1"/>
</dbReference>
<dbReference type="SUPFAM" id="SSF75005">
    <property type="entry name" value="Arabinanase/levansucrase/invertase"/>
    <property type="match status" value="1"/>
</dbReference>
<evidence type="ECO:0000313" key="12">
    <source>
        <dbReference type="EMBL" id="SDG67679.1"/>
    </source>
</evidence>
<proteinExistence type="inferred from homology"/>
<keyword evidence="5" id="KW-0119">Carbohydrate metabolism</keyword>
<protein>
    <submittedName>
        <fullName evidence="12">Carbohydrate binding module (Family 6)</fullName>
    </submittedName>
</protein>
<evidence type="ECO:0000256" key="1">
    <source>
        <dbReference type="ARBA" id="ARBA00009865"/>
    </source>
</evidence>